<comment type="caution">
    <text evidence="2">The sequence shown here is derived from an EMBL/GenBank/DDBJ whole genome shotgun (WGS) entry which is preliminary data.</text>
</comment>
<dbReference type="OrthoDB" id="10578639at2759"/>
<reference evidence="2" key="1">
    <citation type="submission" date="2022-07" db="EMBL/GenBank/DDBJ databases">
        <title>Phylogenomic reconstructions and comparative analyses of Kickxellomycotina fungi.</title>
        <authorList>
            <person name="Reynolds N.K."/>
            <person name="Stajich J.E."/>
            <person name="Barry K."/>
            <person name="Grigoriev I.V."/>
            <person name="Crous P."/>
            <person name="Smith M.E."/>
        </authorList>
    </citation>
    <scope>NUCLEOTIDE SEQUENCE</scope>
    <source>
        <strain evidence="2">RSA 861</strain>
    </source>
</reference>
<evidence type="ECO:0000256" key="1">
    <source>
        <dbReference type="SAM" id="MobiDB-lite"/>
    </source>
</evidence>
<protein>
    <submittedName>
        <fullName evidence="2">Uncharacterized protein</fullName>
    </submittedName>
</protein>
<organism evidence="2 3">
    <name type="scientific">Tieghemiomyces parasiticus</name>
    <dbReference type="NCBI Taxonomy" id="78921"/>
    <lineage>
        <taxon>Eukaryota</taxon>
        <taxon>Fungi</taxon>
        <taxon>Fungi incertae sedis</taxon>
        <taxon>Zoopagomycota</taxon>
        <taxon>Kickxellomycotina</taxon>
        <taxon>Dimargaritomycetes</taxon>
        <taxon>Dimargaritales</taxon>
        <taxon>Dimargaritaceae</taxon>
        <taxon>Tieghemiomyces</taxon>
    </lineage>
</organism>
<keyword evidence="3" id="KW-1185">Reference proteome</keyword>
<evidence type="ECO:0000313" key="2">
    <source>
        <dbReference type="EMBL" id="KAJ1924651.1"/>
    </source>
</evidence>
<sequence>MTSLTTGPPPAAGGPQNDYVPLLPKFGSTGQPVRSTTTNTHSAGPPTHLGPRDKTAEHPLHALQRDLMAWSTATLGPPDHSTDRTTTGKFNHPRWTPPTLYQIHRAQVTVNYRQLRAHPLGRTLQPGRAWSPARQMWERCWQHLLMPFWQGFAWGLAQNWLAYARALRPWTWFRQRFPKKN</sequence>
<dbReference type="EMBL" id="JANBPT010000261">
    <property type="protein sequence ID" value="KAJ1924651.1"/>
    <property type="molecule type" value="Genomic_DNA"/>
</dbReference>
<dbReference type="AlphaFoldDB" id="A0A9W8A707"/>
<feature type="compositionally biased region" description="Polar residues" evidence="1">
    <location>
        <begin position="28"/>
        <end position="42"/>
    </location>
</feature>
<accession>A0A9W8A707</accession>
<evidence type="ECO:0000313" key="3">
    <source>
        <dbReference type="Proteomes" id="UP001150569"/>
    </source>
</evidence>
<proteinExistence type="predicted"/>
<feature type="region of interest" description="Disordered" evidence="1">
    <location>
        <begin position="1"/>
        <end position="54"/>
    </location>
</feature>
<dbReference type="Proteomes" id="UP001150569">
    <property type="component" value="Unassembled WGS sequence"/>
</dbReference>
<gene>
    <name evidence="2" type="ORF">IWQ60_005058</name>
</gene>
<name>A0A9W8A707_9FUNG</name>